<dbReference type="Proteomes" id="UP000646776">
    <property type="component" value="Unassembled WGS sequence"/>
</dbReference>
<dbReference type="PROSITE" id="PS51257">
    <property type="entry name" value="PROKAR_LIPOPROTEIN"/>
    <property type="match status" value="1"/>
</dbReference>
<reference evidence="3" key="1">
    <citation type="journal article" date="2014" name="Int. J. Syst. Evol. Microbiol.">
        <title>Complete genome sequence of Corynebacterium casei LMG S-19264T (=DSM 44701T), isolated from a smear-ripened cheese.</title>
        <authorList>
            <consortium name="US DOE Joint Genome Institute (JGI-PGF)"/>
            <person name="Walter F."/>
            <person name="Albersmeier A."/>
            <person name="Kalinowski J."/>
            <person name="Ruckert C."/>
        </authorList>
    </citation>
    <scope>NUCLEOTIDE SEQUENCE</scope>
    <source>
        <strain evidence="3">JCM 4125</strain>
    </source>
</reference>
<evidence type="ECO:0008006" key="5">
    <source>
        <dbReference type="Google" id="ProtNLM"/>
    </source>
</evidence>
<dbReference type="EMBL" id="BMSA01000004">
    <property type="protein sequence ID" value="GGT43606.1"/>
    <property type="molecule type" value="Genomic_DNA"/>
</dbReference>
<feature type="chain" id="PRO_5038569389" description="Lipoprotein" evidence="2">
    <location>
        <begin position="25"/>
        <end position="149"/>
    </location>
</feature>
<name>A0A918H703_9ACTN</name>
<proteinExistence type="predicted"/>
<protein>
    <recommendedName>
        <fullName evidence="5">Lipoprotein</fullName>
    </recommendedName>
</protein>
<keyword evidence="2" id="KW-0732">Signal</keyword>
<feature type="region of interest" description="Disordered" evidence="1">
    <location>
        <begin position="25"/>
        <end position="48"/>
    </location>
</feature>
<feature type="signal peptide" evidence="2">
    <location>
        <begin position="1"/>
        <end position="24"/>
    </location>
</feature>
<organism evidence="3 4">
    <name type="scientific">Streptomyces phaeofaciens</name>
    <dbReference type="NCBI Taxonomy" id="68254"/>
    <lineage>
        <taxon>Bacteria</taxon>
        <taxon>Bacillati</taxon>
        <taxon>Actinomycetota</taxon>
        <taxon>Actinomycetes</taxon>
        <taxon>Kitasatosporales</taxon>
        <taxon>Streptomycetaceae</taxon>
        <taxon>Streptomyces</taxon>
    </lineage>
</organism>
<evidence type="ECO:0000313" key="3">
    <source>
        <dbReference type="EMBL" id="GGT43606.1"/>
    </source>
</evidence>
<sequence length="149" mass="15460">MHTRATIATAAVLLAALTACSSSGDDAPAANDSGRPAAEPTVSVPAGHEGDDLEAAVAVYTAAYFAGDADTAYGMLSARCAKEITEDAYAGVVERAAADYGEDHPLSDVRAEVSGTTGRADYKVTGLPKFDRQAQPWVLEDGAWKYDDC</sequence>
<evidence type="ECO:0000313" key="4">
    <source>
        <dbReference type="Proteomes" id="UP000646776"/>
    </source>
</evidence>
<keyword evidence="4" id="KW-1185">Reference proteome</keyword>
<accession>A0A918H703</accession>
<comment type="caution">
    <text evidence="3">The sequence shown here is derived from an EMBL/GenBank/DDBJ whole genome shotgun (WGS) entry which is preliminary data.</text>
</comment>
<dbReference type="AlphaFoldDB" id="A0A918H703"/>
<gene>
    <name evidence="3" type="ORF">GCM10010226_20010</name>
</gene>
<evidence type="ECO:0000256" key="2">
    <source>
        <dbReference type="SAM" id="SignalP"/>
    </source>
</evidence>
<reference evidence="3" key="2">
    <citation type="submission" date="2020-09" db="EMBL/GenBank/DDBJ databases">
        <authorList>
            <person name="Sun Q."/>
            <person name="Ohkuma M."/>
        </authorList>
    </citation>
    <scope>NUCLEOTIDE SEQUENCE</scope>
    <source>
        <strain evidence="3">JCM 4125</strain>
    </source>
</reference>
<dbReference type="RefSeq" id="WP_189709912.1">
    <property type="nucleotide sequence ID" value="NZ_BMSA01000004.1"/>
</dbReference>
<evidence type="ECO:0000256" key="1">
    <source>
        <dbReference type="SAM" id="MobiDB-lite"/>
    </source>
</evidence>